<feature type="compositionally biased region" description="Gly residues" evidence="1">
    <location>
        <begin position="231"/>
        <end position="245"/>
    </location>
</feature>
<feature type="domain" description="Programmed cell death protein 2 C-terminal" evidence="2">
    <location>
        <begin position="259"/>
        <end position="364"/>
    </location>
</feature>
<reference evidence="5 6" key="2">
    <citation type="submission" date="2025-04" db="UniProtKB">
        <authorList>
            <consortium name="RefSeq"/>
        </authorList>
    </citation>
    <scope>IDENTIFICATION</scope>
    <source>
        <tissue evidence="5 6">Brain</tissue>
    </source>
</reference>
<evidence type="ECO:0000313" key="5">
    <source>
        <dbReference type="RefSeq" id="XP_018515991.1"/>
    </source>
</evidence>
<protein>
    <submittedName>
        <fullName evidence="3">Programmed cell death 2-like</fullName>
    </submittedName>
    <submittedName>
        <fullName evidence="5 6">Programmed cell death protein 2-like</fullName>
    </submittedName>
</protein>
<evidence type="ECO:0000313" key="3">
    <source>
        <dbReference type="Ensembl" id="ENSLCAP00010036311.1"/>
    </source>
</evidence>
<evidence type="ECO:0000313" key="6">
    <source>
        <dbReference type="RefSeq" id="XP_050929091.1"/>
    </source>
</evidence>
<dbReference type="Ensembl" id="ENSLCAT00010037161.1">
    <property type="protein sequence ID" value="ENSLCAP00010036311.1"/>
    <property type="gene ID" value="ENSLCAG00010017016.1"/>
</dbReference>
<keyword evidence="4" id="KW-1185">Reference proteome</keyword>
<dbReference type="GO" id="GO:0006915">
    <property type="term" value="P:apoptotic process"/>
    <property type="evidence" value="ECO:0007669"/>
    <property type="project" value="TreeGrafter"/>
</dbReference>
<dbReference type="InterPro" id="IPR007320">
    <property type="entry name" value="PDCD2_C"/>
</dbReference>
<dbReference type="KEGG" id="lcf:108872669"/>
<dbReference type="Proteomes" id="UP000314980">
    <property type="component" value="Unassembled WGS sequence"/>
</dbReference>
<dbReference type="CTD" id="84306"/>
<accession>A0A4W6EF73</accession>
<reference evidence="3" key="3">
    <citation type="submission" date="2025-05" db="UniProtKB">
        <authorList>
            <consortium name="Ensembl"/>
        </authorList>
    </citation>
    <scope>IDENTIFICATION</scope>
</reference>
<dbReference type="Proteomes" id="UP000694890">
    <property type="component" value="Linkage group LG10"/>
</dbReference>
<feature type="compositionally biased region" description="Low complexity" evidence="1">
    <location>
        <begin position="153"/>
        <end position="163"/>
    </location>
</feature>
<dbReference type="RefSeq" id="XP_050929091.1">
    <property type="nucleotide sequence ID" value="XM_051073134.1"/>
</dbReference>
<reference evidence="4" key="1">
    <citation type="submission" date="2015-09" db="EMBL/GenBank/DDBJ databases">
        <authorList>
            <person name="Sai Rama Sridatta P."/>
        </authorList>
    </citation>
    <scope>NUCLEOTIDE SEQUENCE [LARGE SCALE GENOMIC DNA]</scope>
</reference>
<dbReference type="GO" id="GO:0005737">
    <property type="term" value="C:cytoplasm"/>
    <property type="evidence" value="ECO:0007669"/>
    <property type="project" value="InterPro"/>
</dbReference>
<dbReference type="OrthoDB" id="366284at2759"/>
<dbReference type="GeneTree" id="ENSGT00940000158339"/>
<dbReference type="InParanoid" id="A0A4W6EF73"/>
<dbReference type="Pfam" id="PF04194">
    <property type="entry name" value="PDCD2_C"/>
    <property type="match status" value="1"/>
</dbReference>
<organism evidence="3 4">
    <name type="scientific">Lates calcarifer</name>
    <name type="common">Barramundi</name>
    <name type="synonym">Holocentrus calcarifer</name>
    <dbReference type="NCBI Taxonomy" id="8187"/>
    <lineage>
        <taxon>Eukaryota</taxon>
        <taxon>Metazoa</taxon>
        <taxon>Chordata</taxon>
        <taxon>Craniata</taxon>
        <taxon>Vertebrata</taxon>
        <taxon>Euteleostomi</taxon>
        <taxon>Actinopterygii</taxon>
        <taxon>Neopterygii</taxon>
        <taxon>Teleostei</taxon>
        <taxon>Neoteleostei</taxon>
        <taxon>Acanthomorphata</taxon>
        <taxon>Carangaria</taxon>
        <taxon>Carangaria incertae sedis</taxon>
        <taxon>Centropomidae</taxon>
        <taxon>Lates</taxon>
    </lineage>
</organism>
<feature type="region of interest" description="Disordered" evidence="1">
    <location>
        <begin position="133"/>
        <end position="173"/>
    </location>
</feature>
<dbReference type="STRING" id="8187.ENSLCAP00010036311"/>
<dbReference type="GeneID" id="108872669"/>
<evidence type="ECO:0000256" key="1">
    <source>
        <dbReference type="SAM" id="MobiDB-lite"/>
    </source>
</evidence>
<dbReference type="InterPro" id="IPR052815">
    <property type="entry name" value="PDCD2-like_regulator"/>
</dbReference>
<evidence type="ECO:0000313" key="4">
    <source>
        <dbReference type="Proteomes" id="UP000314980"/>
    </source>
</evidence>
<feature type="region of interest" description="Disordered" evidence="1">
    <location>
        <begin position="230"/>
        <end position="250"/>
    </location>
</feature>
<gene>
    <name evidence="3 5 6" type="primary">pdcd2l</name>
</gene>
<name>A0A4W6EF73_LATCA</name>
<dbReference type="PANTHER" id="PTHR46421">
    <property type="entry name" value="PROGRAMMED CELL DEATH PROTEIN 2-LIKE"/>
    <property type="match status" value="1"/>
</dbReference>
<dbReference type="PANTHER" id="PTHR46421:SF1">
    <property type="entry name" value="PROGRAMMED CELL DEATH PROTEIN 2-LIKE"/>
    <property type="match status" value="1"/>
</dbReference>
<sequence>MASPTQETTLIGLCDGELDPKRYQSSYLTNKVGAQPDWLPVISRQCPRCRRCGAPLAHVAQVYCPLDASPYHRNLHLFACLGAECSGGSEGWRVLRSQCLEAEAQTPGRPAPAQEATLAATDWCDTADDWGMEEEDGDGWGGGVKEEEKQVQEKAAAPEVEAPGPGPGLGEMDVSSRLQDLSLGGSHEDVPVFRPFFISVVEESDLYNEYDDLEHAQELLREYERREGAVGELGGGGGGEGGGGGGEEKYEKTRAKHGDAVFSRFMKKISLCPQQILRYRRSGTPLFISEPPTNMAQVVSACSSCGGSRTFELQLMPALVSLLQRKDGGGEVELEFGTVLVYTCTNSCWTAGSGSAVEEFCFVQADPDQKLFK</sequence>
<proteinExistence type="predicted"/>
<dbReference type="AlphaFoldDB" id="A0A4W6EF73"/>
<evidence type="ECO:0000259" key="2">
    <source>
        <dbReference type="Pfam" id="PF04194"/>
    </source>
</evidence>
<dbReference type="RefSeq" id="XP_018515991.1">
    <property type="nucleotide sequence ID" value="XM_018660475.2"/>
</dbReference>